<dbReference type="AlphaFoldDB" id="A7NLB9"/>
<feature type="compositionally biased region" description="Pro residues" evidence="1">
    <location>
        <begin position="320"/>
        <end position="331"/>
    </location>
</feature>
<feature type="compositionally biased region" description="Pro residues" evidence="1">
    <location>
        <begin position="494"/>
        <end position="505"/>
    </location>
</feature>
<proteinExistence type="predicted"/>
<feature type="compositionally biased region" description="Pro residues" evidence="1">
    <location>
        <begin position="262"/>
        <end position="273"/>
    </location>
</feature>
<dbReference type="EMBL" id="CP000804">
    <property type="protein sequence ID" value="ABU58302.1"/>
    <property type="molecule type" value="Genomic_DNA"/>
</dbReference>
<feature type="compositionally biased region" description="Basic and acidic residues" evidence="1">
    <location>
        <begin position="156"/>
        <end position="179"/>
    </location>
</feature>
<feature type="compositionally biased region" description="Pro residues" evidence="1">
    <location>
        <begin position="407"/>
        <end position="418"/>
    </location>
</feature>
<accession>A7NLB9</accession>
<keyword evidence="2" id="KW-0812">Transmembrane</keyword>
<feature type="compositionally biased region" description="Pro residues" evidence="1">
    <location>
        <begin position="83"/>
        <end position="92"/>
    </location>
</feature>
<evidence type="ECO:0000256" key="1">
    <source>
        <dbReference type="SAM" id="MobiDB-lite"/>
    </source>
</evidence>
<feature type="compositionally biased region" description="Polar residues" evidence="1">
    <location>
        <begin position="121"/>
        <end position="131"/>
    </location>
</feature>
<keyword evidence="4" id="KW-1185">Reference proteome</keyword>
<dbReference type="HOGENOM" id="CLU_300689_0_0_0"/>
<feature type="compositionally biased region" description="Pro residues" evidence="1">
    <location>
        <begin position="378"/>
        <end position="389"/>
    </location>
</feature>
<feature type="transmembrane region" description="Helical" evidence="2">
    <location>
        <begin position="969"/>
        <end position="990"/>
    </location>
</feature>
<organism evidence="3 4">
    <name type="scientific">Roseiflexus castenholzii (strain DSM 13941 / HLO8)</name>
    <dbReference type="NCBI Taxonomy" id="383372"/>
    <lineage>
        <taxon>Bacteria</taxon>
        <taxon>Bacillati</taxon>
        <taxon>Chloroflexota</taxon>
        <taxon>Chloroflexia</taxon>
        <taxon>Chloroflexales</taxon>
        <taxon>Roseiflexineae</taxon>
        <taxon>Roseiflexaceae</taxon>
        <taxon>Roseiflexus</taxon>
    </lineage>
</organism>
<feature type="compositionally biased region" description="Pro residues" evidence="1">
    <location>
        <begin position="523"/>
        <end position="537"/>
    </location>
</feature>
<dbReference type="OrthoDB" id="151993at2"/>
<dbReference type="RefSeq" id="WP_012120726.1">
    <property type="nucleotide sequence ID" value="NC_009767.1"/>
</dbReference>
<dbReference type="Proteomes" id="UP000000263">
    <property type="component" value="Chromosome"/>
</dbReference>
<feature type="region of interest" description="Disordered" evidence="1">
    <location>
        <begin position="1"/>
        <end position="606"/>
    </location>
</feature>
<protein>
    <submittedName>
        <fullName evidence="3">Putative FHA domain containing protein</fullName>
    </submittedName>
</protein>
<evidence type="ECO:0000313" key="4">
    <source>
        <dbReference type="Proteomes" id="UP000000263"/>
    </source>
</evidence>
<dbReference type="KEGG" id="rca:Rcas_2219"/>
<feature type="compositionally biased region" description="Pro residues" evidence="1">
    <location>
        <begin position="436"/>
        <end position="447"/>
    </location>
</feature>
<dbReference type="STRING" id="383372.Rcas_2219"/>
<keyword evidence="2" id="KW-0472">Membrane</keyword>
<gene>
    <name evidence="3" type="ordered locus">Rcas_2219</name>
</gene>
<dbReference type="PRINTS" id="PR01217">
    <property type="entry name" value="PRICHEXTENSN"/>
</dbReference>
<keyword evidence="2" id="KW-1133">Transmembrane helix</keyword>
<evidence type="ECO:0000256" key="2">
    <source>
        <dbReference type="SAM" id="Phobius"/>
    </source>
</evidence>
<reference evidence="3 4" key="1">
    <citation type="submission" date="2007-08" db="EMBL/GenBank/DDBJ databases">
        <title>Complete sequence of Roseiflexus castenholzii DSM 13941.</title>
        <authorList>
            <consortium name="US DOE Joint Genome Institute"/>
            <person name="Copeland A."/>
            <person name="Lucas S."/>
            <person name="Lapidus A."/>
            <person name="Barry K."/>
            <person name="Glavina del Rio T."/>
            <person name="Dalin E."/>
            <person name="Tice H."/>
            <person name="Pitluck S."/>
            <person name="Thompson L.S."/>
            <person name="Brettin T."/>
            <person name="Bruce D."/>
            <person name="Detter J.C."/>
            <person name="Han C."/>
            <person name="Tapia R."/>
            <person name="Schmutz J."/>
            <person name="Larimer F."/>
            <person name="Land M."/>
            <person name="Hauser L."/>
            <person name="Kyrpides N."/>
            <person name="Mikhailova N."/>
            <person name="Bryant D.A."/>
            <person name="Hanada S."/>
            <person name="Tsukatani Y."/>
            <person name="Richardson P."/>
        </authorList>
    </citation>
    <scope>NUCLEOTIDE SEQUENCE [LARGE SCALE GENOMIC DNA]</scope>
    <source>
        <strain evidence="4">DSM 13941 / HLO8</strain>
    </source>
</reference>
<feature type="compositionally biased region" description="Pro residues" evidence="1">
    <location>
        <begin position="291"/>
        <end position="302"/>
    </location>
</feature>
<name>A7NLB9_ROSCS</name>
<feature type="compositionally biased region" description="Pro residues" evidence="1">
    <location>
        <begin position="465"/>
        <end position="476"/>
    </location>
</feature>
<sequence>MIWSNRNPYLPPWLQDVPLPPKPPAPEQEDTGDAPLFSGLPEWLRDEDETDQATTPSWLRPAPDTLGEEASTPARTPGSEPAPIAPFAPPAPSEASPPSWLQSLRDSIVMPDTPESDETASESAPWTSTEASDIGLPSGLSTGRGEMEAPPWLANERPEHHADASPDRSVEAHTGRDRPSWSGDAGEEQNEVDLPAWLRELPVTDDMSQTPLPASKARSENLPDWLRDVAAAPPEPPSAPPSAAPAPTGDLPDWLRDVAAAPPEPPSAPPSAAPAPTGDLPDWLRDVAAAPPEPPSAPPSAAPAPTGDLPDWLRDIAAAPPEPPSAPPSAAPAPTGDLPDWLRDVAAAPPEPPSAAPSAAPAPTGDLPDWLRDIAAAPPEPPSAPPSAAPAPTGDLPDWLRDVAAAPPEPPSAPPSAAPAPTGDLPDWLRDIAAAPPEPPSAPPSVAPAPTGDLPDWLRDVAAAPPEPPSAPPSVAPAPTGDLPDWLRNIAAAPPEPPSAPPSVAPAPTGDLPDWLRNIAAAPPEPPSAPPSAPVPPAGGVTPPAGDLPDWLRTPASSSQETPPWLEDEHGRTIPSGDAGLPDWLRGIDITPPDARDGQPQTMASPAAQISSDLLSGMDLPEWLRVESEPKPETAPASARDLDWLKRLGGIVEDEAGVGTAVAAPKLPPPPAPQRTEEQMQALNLLRHLAAEPIPSAAPLPAPERESALQRIGLDRLLSITLLVLVIIAVAFSGVAPSLEAPPLVPAVSDTYDQIAALGANDVVLVGYEWDARRVGELRPLERAVIGHLITQNVKLILVSTDPQGTLLQFDLLDTLRNAGYRQQGEGYLLLGYKPGGEIALRTLARDFQAVLRSDYRGDDATGSALIAGIDTGRPVARLNDLSLIIVLADDTPDVQGWMEQVYPQAQTGDQPTPMVFLLPEEAAPVVQPYMRQPGVAAIAGQRGALAYTAISQGSGAPGVAEAVTHQRLVILLFVVVLVSGLAISGINAARRRRP</sequence>
<evidence type="ECO:0000313" key="3">
    <source>
        <dbReference type="EMBL" id="ABU58302.1"/>
    </source>
</evidence>
<dbReference type="eggNOG" id="COG4886">
    <property type="taxonomic scope" value="Bacteria"/>
</dbReference>
<feature type="compositionally biased region" description="Pro residues" evidence="1">
    <location>
        <begin position="233"/>
        <end position="244"/>
    </location>
</feature>
<feature type="compositionally biased region" description="Basic and acidic residues" evidence="1">
    <location>
        <begin position="217"/>
        <end position="227"/>
    </location>
</feature>